<gene>
    <name evidence="2" type="ORF">W7K_14685</name>
</gene>
<accession>A0A0L8A7Y6</accession>
<dbReference type="InterPro" id="IPR026275">
    <property type="entry name" value="Glyoxalase/dOase/EhpR"/>
</dbReference>
<evidence type="ECO:0000259" key="1">
    <source>
        <dbReference type="PROSITE" id="PS51819"/>
    </source>
</evidence>
<dbReference type="InterPro" id="IPR037523">
    <property type="entry name" value="VOC_core"/>
</dbReference>
<dbReference type="Proteomes" id="UP000036890">
    <property type="component" value="Unassembled WGS sequence"/>
</dbReference>
<feature type="domain" description="VOC" evidence="1">
    <location>
        <begin position="3"/>
        <end position="120"/>
    </location>
</feature>
<dbReference type="Gene3D" id="3.30.720.120">
    <property type="match status" value="1"/>
</dbReference>
<dbReference type="PROSITE" id="PS51819">
    <property type="entry name" value="VOC"/>
    <property type="match status" value="1"/>
</dbReference>
<dbReference type="OrthoDB" id="9806945at2"/>
<dbReference type="InterPro" id="IPR004360">
    <property type="entry name" value="Glyas_Fos-R_dOase_dom"/>
</dbReference>
<proteinExistence type="predicted"/>
<dbReference type="AlphaFoldDB" id="A0A0L8A7Y6"/>
<evidence type="ECO:0000313" key="3">
    <source>
        <dbReference type="Proteomes" id="UP000036890"/>
    </source>
</evidence>
<evidence type="ECO:0000313" key="2">
    <source>
        <dbReference type="EMBL" id="KOE98502.1"/>
    </source>
</evidence>
<dbReference type="InterPro" id="IPR029068">
    <property type="entry name" value="Glyas_Bleomycin-R_OHBP_Dase"/>
</dbReference>
<dbReference type="SUPFAM" id="SSF54593">
    <property type="entry name" value="Glyoxalase/Bleomycin resistance protein/Dihydroxybiphenyl dioxygenase"/>
    <property type="match status" value="1"/>
</dbReference>
<comment type="caution">
    <text evidence="2">The sequence shown here is derived from an EMBL/GenBank/DDBJ whole genome shotgun (WGS) entry which is preliminary data.</text>
</comment>
<organism evidence="2 3">
    <name type="scientific">Stenotrophomonas geniculata N1</name>
    <dbReference type="NCBI Taxonomy" id="1167641"/>
    <lineage>
        <taxon>Bacteria</taxon>
        <taxon>Pseudomonadati</taxon>
        <taxon>Pseudomonadota</taxon>
        <taxon>Gammaproteobacteria</taxon>
        <taxon>Lysobacterales</taxon>
        <taxon>Lysobacteraceae</taxon>
        <taxon>Stenotrophomonas</taxon>
    </lineage>
</organism>
<dbReference type="Gene3D" id="3.30.720.110">
    <property type="match status" value="1"/>
</dbReference>
<dbReference type="PIRSF" id="PIRSF039020">
    <property type="entry name" value="EhpR"/>
    <property type="match status" value="1"/>
</dbReference>
<dbReference type="Pfam" id="PF00903">
    <property type="entry name" value="Glyoxalase"/>
    <property type="match status" value="1"/>
</dbReference>
<protein>
    <submittedName>
        <fullName evidence="2">Drug:proton antiporter</fullName>
    </submittedName>
</protein>
<name>A0A0L8A7Y6_9GAMM</name>
<sequence length="128" mass="13691">MFTPSTLLQYVHDVATSATFYSGILGKPPVEQSPGFALFLLGDGAALGLWQRDEVQPPVSAQAGAAELAMVVANPDAVQQMHDAWRALGVQILQAPTTLEFGHTFVGADPDGHRLRVYSRAEGMVARD</sequence>
<dbReference type="RefSeq" id="WP_010482689.1">
    <property type="nucleotide sequence ID" value="NZ_AJLO02000028.1"/>
</dbReference>
<reference evidence="2 3" key="1">
    <citation type="journal article" date="2012" name="J. Bacteriol.">
        <title>Genome sequence of a novel nicotine-degrading strain, Pseudomonas geniculata N1.</title>
        <authorList>
            <person name="Tang H."/>
            <person name="Yu H."/>
            <person name="Tai C."/>
            <person name="Huang K."/>
            <person name="Liu Y."/>
            <person name="Wang L."/>
            <person name="Yao Y."/>
            <person name="Wu G."/>
            <person name="Xu P."/>
        </authorList>
    </citation>
    <scope>NUCLEOTIDE SEQUENCE [LARGE SCALE GENOMIC DNA]</scope>
    <source>
        <strain evidence="2 3">N1</strain>
    </source>
</reference>
<dbReference type="EMBL" id="AJLO02000028">
    <property type="protein sequence ID" value="KOE98502.1"/>
    <property type="molecule type" value="Genomic_DNA"/>
</dbReference>